<keyword evidence="2" id="KW-1185">Reference proteome</keyword>
<protein>
    <submittedName>
        <fullName evidence="1">Uncharacterized protein</fullName>
    </submittedName>
</protein>
<organism evidence="1 2">
    <name type="scientific">Apiospora hydei</name>
    <dbReference type="NCBI Taxonomy" id="1337664"/>
    <lineage>
        <taxon>Eukaryota</taxon>
        <taxon>Fungi</taxon>
        <taxon>Dikarya</taxon>
        <taxon>Ascomycota</taxon>
        <taxon>Pezizomycotina</taxon>
        <taxon>Sordariomycetes</taxon>
        <taxon>Xylariomycetidae</taxon>
        <taxon>Amphisphaeriales</taxon>
        <taxon>Apiosporaceae</taxon>
        <taxon>Apiospora</taxon>
    </lineage>
</organism>
<name>A0ABR1V3T2_9PEZI</name>
<sequence>MVRRAAEGQLESLLRLATAARPNGPRGGGLPLLPRLDKLGRSCIDFDWLERDPRPVQPDLEQLPFDKDPRRFYYSWRCLEKSLGVARRRTADSPPFRFYVCVANQVPRFEQIDDEGKAMARYPLTGSAVRQQVHRQRWSESIEWEGTSNPDVRCLGRGQAVPDPSRLLAEGRRKRRERGATTALGMWIFPGEAFGQVKKDDLGDLYRQQDRVTVSVSELPGLAVFDI</sequence>
<proteinExistence type="predicted"/>
<gene>
    <name evidence="1" type="ORF">PG997_012593</name>
</gene>
<dbReference type="RefSeq" id="XP_066662599.1">
    <property type="nucleotide sequence ID" value="XM_066816907.1"/>
</dbReference>
<evidence type="ECO:0000313" key="1">
    <source>
        <dbReference type="EMBL" id="KAK8065846.1"/>
    </source>
</evidence>
<comment type="caution">
    <text evidence="1">The sequence shown here is derived from an EMBL/GenBank/DDBJ whole genome shotgun (WGS) entry which is preliminary data.</text>
</comment>
<evidence type="ECO:0000313" key="2">
    <source>
        <dbReference type="Proteomes" id="UP001433268"/>
    </source>
</evidence>
<accession>A0ABR1V3T2</accession>
<dbReference type="Proteomes" id="UP001433268">
    <property type="component" value="Unassembled WGS sequence"/>
</dbReference>
<reference evidence="1 2" key="1">
    <citation type="submission" date="2023-01" db="EMBL/GenBank/DDBJ databases">
        <title>Analysis of 21 Apiospora genomes using comparative genomics revels a genus with tremendous synthesis potential of carbohydrate active enzymes and secondary metabolites.</title>
        <authorList>
            <person name="Sorensen T."/>
        </authorList>
    </citation>
    <scope>NUCLEOTIDE SEQUENCE [LARGE SCALE GENOMIC DNA]</scope>
    <source>
        <strain evidence="1 2">CBS 114990</strain>
    </source>
</reference>
<dbReference type="GeneID" id="92049967"/>
<dbReference type="EMBL" id="JAQQWN010000009">
    <property type="protein sequence ID" value="KAK8065846.1"/>
    <property type="molecule type" value="Genomic_DNA"/>
</dbReference>